<keyword evidence="9" id="KW-0812">Transmembrane</keyword>
<dbReference type="Proteomes" id="UP000809789">
    <property type="component" value="Unassembled WGS sequence"/>
</dbReference>
<organism evidence="10 11">
    <name type="scientific">Elsinoe batatas</name>
    <dbReference type="NCBI Taxonomy" id="2601811"/>
    <lineage>
        <taxon>Eukaryota</taxon>
        <taxon>Fungi</taxon>
        <taxon>Dikarya</taxon>
        <taxon>Ascomycota</taxon>
        <taxon>Pezizomycotina</taxon>
        <taxon>Dothideomycetes</taxon>
        <taxon>Dothideomycetidae</taxon>
        <taxon>Myriangiales</taxon>
        <taxon>Elsinoaceae</taxon>
        <taxon>Elsinoe</taxon>
    </lineage>
</organism>
<dbReference type="GO" id="GO:0004497">
    <property type="term" value="F:monooxygenase activity"/>
    <property type="evidence" value="ECO:0007669"/>
    <property type="project" value="UniProtKB-KW"/>
</dbReference>
<dbReference type="PANTHER" id="PTHR24305:SF107">
    <property type="entry name" value="P450, PUTATIVE (EUROFUNG)-RELATED"/>
    <property type="match status" value="1"/>
</dbReference>
<evidence type="ECO:0000256" key="8">
    <source>
        <dbReference type="PIRSR" id="PIRSR602401-1"/>
    </source>
</evidence>
<dbReference type="SUPFAM" id="SSF48264">
    <property type="entry name" value="Cytochrome P450"/>
    <property type="match status" value="1"/>
</dbReference>
<dbReference type="InterPro" id="IPR002401">
    <property type="entry name" value="Cyt_P450_E_grp-I"/>
</dbReference>
<evidence type="ECO:0000256" key="2">
    <source>
        <dbReference type="ARBA" id="ARBA00005179"/>
    </source>
</evidence>
<evidence type="ECO:0000256" key="7">
    <source>
        <dbReference type="ARBA" id="ARBA00023033"/>
    </source>
</evidence>
<name>A0A8K0L0Y6_9PEZI</name>
<comment type="caution">
    <text evidence="10">The sequence shown here is derived from an EMBL/GenBank/DDBJ whole genome shotgun (WGS) entry which is preliminary data.</text>
</comment>
<dbReference type="InterPro" id="IPR050121">
    <property type="entry name" value="Cytochrome_P450_monoxygenase"/>
</dbReference>
<evidence type="ECO:0000313" key="11">
    <source>
        <dbReference type="Proteomes" id="UP000809789"/>
    </source>
</evidence>
<protein>
    <recommendedName>
        <fullName evidence="12">Cytochrome P450</fullName>
    </recommendedName>
</protein>
<proteinExistence type="predicted"/>
<evidence type="ECO:0000313" key="10">
    <source>
        <dbReference type="EMBL" id="KAG8625450.1"/>
    </source>
</evidence>
<keyword evidence="5" id="KW-0560">Oxidoreductase</keyword>
<dbReference type="EMBL" id="JAESVG020000008">
    <property type="protein sequence ID" value="KAG8625450.1"/>
    <property type="molecule type" value="Genomic_DNA"/>
</dbReference>
<evidence type="ECO:0000256" key="3">
    <source>
        <dbReference type="ARBA" id="ARBA00022617"/>
    </source>
</evidence>
<dbReference type="Pfam" id="PF00067">
    <property type="entry name" value="p450"/>
    <property type="match status" value="1"/>
</dbReference>
<evidence type="ECO:0000256" key="5">
    <source>
        <dbReference type="ARBA" id="ARBA00023002"/>
    </source>
</evidence>
<evidence type="ECO:0000256" key="9">
    <source>
        <dbReference type="SAM" id="Phobius"/>
    </source>
</evidence>
<dbReference type="InterPro" id="IPR036396">
    <property type="entry name" value="Cyt_P450_sf"/>
</dbReference>
<dbReference type="InterPro" id="IPR001128">
    <property type="entry name" value="Cyt_P450"/>
</dbReference>
<dbReference type="OrthoDB" id="10029320at2759"/>
<accession>A0A8K0L0Y6</accession>
<reference evidence="10" key="1">
    <citation type="submission" date="2021-07" db="EMBL/GenBank/DDBJ databases">
        <title>Elsinoe batatas strain:CRI-CJ2 Genome sequencing and assembly.</title>
        <authorList>
            <person name="Huang L."/>
        </authorList>
    </citation>
    <scope>NUCLEOTIDE SEQUENCE</scope>
    <source>
        <strain evidence="10">CRI-CJ2</strain>
    </source>
</reference>
<keyword evidence="6 8" id="KW-0408">Iron</keyword>
<dbReference type="GO" id="GO:0020037">
    <property type="term" value="F:heme binding"/>
    <property type="evidence" value="ECO:0007669"/>
    <property type="project" value="InterPro"/>
</dbReference>
<dbReference type="GO" id="GO:0005506">
    <property type="term" value="F:iron ion binding"/>
    <property type="evidence" value="ECO:0007669"/>
    <property type="project" value="InterPro"/>
</dbReference>
<sequence length="537" mass="61345">MEDVRLNLVLYTAGAIIFSYAVRFFYLGYQVRTRSRNLPGPPHSWLWGHLHHFPTVLKKFPRDVPPTSAMVQLGIDHSLPEFFFMDLWPFGNLSLVTMGPRGAEQFTSISSQPKAPVVVDYIECVGGRHNLVVDDGPRWKTWRAAFNPGFSNAHLMTLVPEIVQSTEVFKGLMGRNADEGRLFRMEKYATRLTIDVIGKVVMDFDFNSQIKDHKVVSAFESTMRWAKLGAQIRPSELIDIRRPYVYWRNTRIMNTFVDNALVERWRTRKERTKSKYLIDLALETYLKDKGKSIKDTDQLDPEFRRDAIDQVKIFLFAGHETSASTISYCIYHIAQDADVRAKVRSELDNVFGKGADVAQRIKDEPVLLNKLEYMSVVLKEVLRLHAPANSVRVGSPGFFVTHPETGEKYDVSGMDLIASVMGNHMHKSWGDPYTFRPSRWLDGTAVDGAFVPFSKLPRNCIGQELATIEIRIVLAMLLSEFDFTVHYDELEKLKGDGSGYKSETTGIQEMWGEVAYQQGMMAKPREGMPLRVRRRGK</sequence>
<evidence type="ECO:0000256" key="4">
    <source>
        <dbReference type="ARBA" id="ARBA00022723"/>
    </source>
</evidence>
<keyword evidence="9" id="KW-0472">Membrane</keyword>
<keyword evidence="7" id="KW-0503">Monooxygenase</keyword>
<feature type="binding site" description="axial binding residue" evidence="8">
    <location>
        <position position="460"/>
    </location>
    <ligand>
        <name>heme</name>
        <dbReference type="ChEBI" id="CHEBI:30413"/>
    </ligand>
    <ligandPart>
        <name>Fe</name>
        <dbReference type="ChEBI" id="CHEBI:18248"/>
    </ligandPart>
</feature>
<dbReference type="PRINTS" id="PR00463">
    <property type="entry name" value="EP450I"/>
</dbReference>
<dbReference type="PANTHER" id="PTHR24305">
    <property type="entry name" value="CYTOCHROME P450"/>
    <property type="match status" value="1"/>
</dbReference>
<dbReference type="GO" id="GO:0016705">
    <property type="term" value="F:oxidoreductase activity, acting on paired donors, with incorporation or reduction of molecular oxygen"/>
    <property type="evidence" value="ECO:0007669"/>
    <property type="project" value="InterPro"/>
</dbReference>
<comment type="pathway">
    <text evidence="2">Secondary metabolite biosynthesis.</text>
</comment>
<evidence type="ECO:0008006" key="12">
    <source>
        <dbReference type="Google" id="ProtNLM"/>
    </source>
</evidence>
<evidence type="ECO:0000256" key="1">
    <source>
        <dbReference type="ARBA" id="ARBA00001971"/>
    </source>
</evidence>
<evidence type="ECO:0000256" key="6">
    <source>
        <dbReference type="ARBA" id="ARBA00023004"/>
    </source>
</evidence>
<keyword evidence="4 8" id="KW-0479">Metal-binding</keyword>
<dbReference type="PRINTS" id="PR00385">
    <property type="entry name" value="P450"/>
</dbReference>
<gene>
    <name evidence="10" type="ORF">KVT40_007201</name>
</gene>
<feature type="transmembrane region" description="Helical" evidence="9">
    <location>
        <begin position="6"/>
        <end position="26"/>
    </location>
</feature>
<dbReference type="Gene3D" id="1.10.630.10">
    <property type="entry name" value="Cytochrome P450"/>
    <property type="match status" value="1"/>
</dbReference>
<dbReference type="AlphaFoldDB" id="A0A8K0L0Y6"/>
<keyword evidence="3 8" id="KW-0349">Heme</keyword>
<comment type="cofactor">
    <cofactor evidence="1 8">
        <name>heme</name>
        <dbReference type="ChEBI" id="CHEBI:30413"/>
    </cofactor>
</comment>
<keyword evidence="11" id="KW-1185">Reference proteome</keyword>
<keyword evidence="9" id="KW-1133">Transmembrane helix</keyword>